<keyword evidence="1" id="KW-0472">Membrane</keyword>
<dbReference type="Pfam" id="PF00990">
    <property type="entry name" value="GGDEF"/>
    <property type="match status" value="1"/>
</dbReference>
<proteinExistence type="predicted"/>
<feature type="transmembrane region" description="Helical" evidence="1">
    <location>
        <begin position="153"/>
        <end position="175"/>
    </location>
</feature>
<feature type="domain" description="GGDEF" evidence="3">
    <location>
        <begin position="266"/>
        <end position="400"/>
    </location>
</feature>
<dbReference type="InterPro" id="IPR050706">
    <property type="entry name" value="Cyclic-di-GMP_PDE-like"/>
</dbReference>
<dbReference type="EMBL" id="CP064781">
    <property type="protein sequence ID" value="QRJ62909.1"/>
    <property type="molecule type" value="Genomic_DNA"/>
</dbReference>
<evidence type="ECO:0000313" key="5">
    <source>
        <dbReference type="Proteomes" id="UP000663444"/>
    </source>
</evidence>
<feature type="domain" description="EAL" evidence="2">
    <location>
        <begin position="411"/>
        <end position="655"/>
    </location>
</feature>
<keyword evidence="1" id="KW-0812">Transmembrane</keyword>
<dbReference type="InterPro" id="IPR043128">
    <property type="entry name" value="Rev_trsase/Diguanyl_cyclase"/>
</dbReference>
<dbReference type="AlphaFoldDB" id="A0A974PWT6"/>
<dbReference type="PROSITE" id="PS50887">
    <property type="entry name" value="GGDEF"/>
    <property type="match status" value="1"/>
</dbReference>
<dbReference type="CDD" id="cd01949">
    <property type="entry name" value="GGDEF"/>
    <property type="match status" value="1"/>
</dbReference>
<dbReference type="PROSITE" id="PS50883">
    <property type="entry name" value="EAL"/>
    <property type="match status" value="1"/>
</dbReference>
<dbReference type="SMART" id="SM00052">
    <property type="entry name" value="EAL"/>
    <property type="match status" value="1"/>
</dbReference>
<dbReference type="InterPro" id="IPR032244">
    <property type="entry name" value="LapD_MoxY_N"/>
</dbReference>
<evidence type="ECO:0000259" key="2">
    <source>
        <dbReference type="PROSITE" id="PS50883"/>
    </source>
</evidence>
<dbReference type="Gene3D" id="3.30.70.270">
    <property type="match status" value="1"/>
</dbReference>
<dbReference type="PANTHER" id="PTHR33121:SF23">
    <property type="entry name" value="CYCLIC DI-GMP PHOSPHODIESTERASE PDEB"/>
    <property type="match status" value="1"/>
</dbReference>
<dbReference type="GO" id="GO:0071111">
    <property type="term" value="F:cyclic-guanylate-specific phosphodiesterase activity"/>
    <property type="evidence" value="ECO:0007669"/>
    <property type="project" value="InterPro"/>
</dbReference>
<evidence type="ECO:0000259" key="3">
    <source>
        <dbReference type="PROSITE" id="PS50887"/>
    </source>
</evidence>
<dbReference type="KEGG" id="ares:IWH25_14245"/>
<accession>A0A974PWT6</accession>
<evidence type="ECO:0000256" key="1">
    <source>
        <dbReference type="SAM" id="Phobius"/>
    </source>
</evidence>
<dbReference type="Gene3D" id="6.20.270.20">
    <property type="entry name" value="LapD/MoxY periplasmic domain"/>
    <property type="match status" value="1"/>
</dbReference>
<dbReference type="SMART" id="SM00267">
    <property type="entry name" value="GGDEF"/>
    <property type="match status" value="1"/>
</dbReference>
<dbReference type="InterPro" id="IPR042461">
    <property type="entry name" value="LapD_MoxY_peri_C"/>
</dbReference>
<gene>
    <name evidence="4" type="ORF">IWH25_14245</name>
</gene>
<dbReference type="InterPro" id="IPR000160">
    <property type="entry name" value="GGDEF_dom"/>
</dbReference>
<dbReference type="Gene3D" id="3.30.110.200">
    <property type="match status" value="1"/>
</dbReference>
<dbReference type="CDD" id="cd01948">
    <property type="entry name" value="EAL"/>
    <property type="match status" value="1"/>
</dbReference>
<keyword evidence="5" id="KW-1185">Reference proteome</keyword>
<dbReference type="InterPro" id="IPR035919">
    <property type="entry name" value="EAL_sf"/>
</dbReference>
<dbReference type="Proteomes" id="UP000663444">
    <property type="component" value="Chromosome"/>
</dbReference>
<keyword evidence="1" id="KW-1133">Transmembrane helix</keyword>
<dbReference type="Pfam" id="PF00563">
    <property type="entry name" value="EAL"/>
    <property type="match status" value="1"/>
</dbReference>
<dbReference type="InterPro" id="IPR001633">
    <property type="entry name" value="EAL_dom"/>
</dbReference>
<dbReference type="SUPFAM" id="SSF141868">
    <property type="entry name" value="EAL domain-like"/>
    <property type="match status" value="1"/>
</dbReference>
<reference evidence="4" key="1">
    <citation type="submission" date="2020-11" db="EMBL/GenBank/DDBJ databases">
        <title>Azospira restricta DSM 18626 genome sequence.</title>
        <authorList>
            <person name="Moe W.M."/>
        </authorList>
    </citation>
    <scope>NUCLEOTIDE SEQUENCE</scope>
    <source>
        <strain evidence="4">DSM 18626</strain>
    </source>
</reference>
<evidence type="ECO:0000313" key="4">
    <source>
        <dbReference type="EMBL" id="QRJ62909.1"/>
    </source>
</evidence>
<dbReference type="SUPFAM" id="SSF55073">
    <property type="entry name" value="Nucleotide cyclase"/>
    <property type="match status" value="1"/>
</dbReference>
<dbReference type="Gene3D" id="3.20.20.450">
    <property type="entry name" value="EAL domain"/>
    <property type="match status" value="1"/>
</dbReference>
<sequence length="655" mass="73160">MTLLRQLILVIVILFVLLFAGTFAISVHNTQTYLSEQLKTISQDTATSLGLTLSPHFAENELVIVERMVDAVFDSGYYREVKIYDIENRPLVERVAPTRIDAVPDWFIRWFPLETPRGEALIMAGWQQAGTIQVSASPGHAYVTLWSNSIESFWWFLGSSIVTFLLGVISLHFVLRPLRAVEAQAKAICDREFPVQTRRPWTLELRSVVDAMNRMTTKVREMFEEQATAMERMRAENYRDHVTGLANRRYFDMQLRHLIGQEDRFLTGALVLLEVKDLKQLNEQEGFARVDALLEGVGKLIQEHGDRLTGIDHFAAHIAGADFAIVLADVSEQDAEDFVEQLMQALPRLHDNGLIKTLDIAHAGVALYHGQSVADFLAEADTALRAAQTKGANAWQMPNGIRAAAKETHSASEWSAILRRILDDRRVVLFTQAIRQADSVDANNHHEVLLRVVDDTGAVVPAGVFLPMAKRLGLVQDFDRLVIREVMERLRGGNQLGGPIAINLFPSSIGDEGFVAWLVEELRQQPDIAPQLIFEIAEYGAVENLPALRDWVNRIRTTGARTSIDHFGKGFTSFGYLCETRIDCLKIDGSFIADIVDSKDHRFFVESVVKIAHGLDIIVVAEAVETAEIATLLATLGIDALQGYGISKPSEWVKA</sequence>
<dbReference type="PANTHER" id="PTHR33121">
    <property type="entry name" value="CYCLIC DI-GMP PHOSPHODIESTERASE PDEF"/>
    <property type="match status" value="1"/>
</dbReference>
<organism evidence="4 5">
    <name type="scientific">Azospira restricta</name>
    <dbReference type="NCBI Taxonomy" id="404405"/>
    <lineage>
        <taxon>Bacteria</taxon>
        <taxon>Pseudomonadati</taxon>
        <taxon>Pseudomonadota</taxon>
        <taxon>Betaproteobacteria</taxon>
        <taxon>Rhodocyclales</taxon>
        <taxon>Rhodocyclaceae</taxon>
        <taxon>Azospira</taxon>
    </lineage>
</organism>
<dbReference type="Gene3D" id="6.10.340.10">
    <property type="match status" value="1"/>
</dbReference>
<name>A0A974PWT6_9RHOO</name>
<dbReference type="Pfam" id="PF16448">
    <property type="entry name" value="LapD_MoxY_N"/>
    <property type="match status" value="1"/>
</dbReference>
<dbReference type="RefSeq" id="WP_203386438.1">
    <property type="nucleotide sequence ID" value="NZ_CP064781.1"/>
</dbReference>
<dbReference type="InterPro" id="IPR029787">
    <property type="entry name" value="Nucleotide_cyclase"/>
</dbReference>
<dbReference type="NCBIfam" id="TIGR00254">
    <property type="entry name" value="GGDEF"/>
    <property type="match status" value="1"/>
</dbReference>
<protein>
    <submittedName>
        <fullName evidence="4">EAL domain-containing protein</fullName>
    </submittedName>
</protein>